<keyword evidence="3" id="KW-1185">Reference proteome</keyword>
<dbReference type="EMBL" id="CYKH01001799">
    <property type="protein sequence ID" value="CUG90168.1"/>
    <property type="molecule type" value="Genomic_DNA"/>
</dbReference>
<dbReference type="Proteomes" id="UP000051952">
    <property type="component" value="Unassembled WGS sequence"/>
</dbReference>
<name>A0A0S4JNT5_BODSA</name>
<dbReference type="VEuPathDB" id="TriTrypDB:BSAL_02085"/>
<evidence type="ECO:0000256" key="1">
    <source>
        <dbReference type="SAM" id="MobiDB-lite"/>
    </source>
</evidence>
<accession>A0A0S4JNT5</accession>
<evidence type="ECO:0000313" key="2">
    <source>
        <dbReference type="EMBL" id="CUG90168.1"/>
    </source>
</evidence>
<feature type="non-terminal residue" evidence="2">
    <location>
        <position position="626"/>
    </location>
</feature>
<protein>
    <submittedName>
        <fullName evidence="2">Membrane-associated protein, putative</fullName>
    </submittedName>
</protein>
<proteinExistence type="predicted"/>
<dbReference type="AlphaFoldDB" id="A0A0S4JNT5"/>
<dbReference type="SUPFAM" id="SSF117281">
    <property type="entry name" value="Kelch motif"/>
    <property type="match status" value="1"/>
</dbReference>
<feature type="compositionally biased region" description="Low complexity" evidence="1">
    <location>
        <begin position="572"/>
        <end position="626"/>
    </location>
</feature>
<feature type="region of interest" description="Disordered" evidence="1">
    <location>
        <begin position="521"/>
        <end position="626"/>
    </location>
</feature>
<gene>
    <name evidence="2" type="ORF">BSAL_02085</name>
</gene>
<organism evidence="2 3">
    <name type="scientific">Bodo saltans</name>
    <name type="common">Flagellated protozoan</name>
    <dbReference type="NCBI Taxonomy" id="75058"/>
    <lineage>
        <taxon>Eukaryota</taxon>
        <taxon>Discoba</taxon>
        <taxon>Euglenozoa</taxon>
        <taxon>Kinetoplastea</taxon>
        <taxon>Metakinetoplastina</taxon>
        <taxon>Eubodonida</taxon>
        <taxon>Bodonidae</taxon>
        <taxon>Bodo</taxon>
    </lineage>
</organism>
<dbReference type="InterPro" id="IPR015915">
    <property type="entry name" value="Kelch-typ_b-propeller"/>
</dbReference>
<feature type="compositionally biased region" description="Low complexity" evidence="1">
    <location>
        <begin position="521"/>
        <end position="565"/>
    </location>
</feature>
<reference evidence="3" key="1">
    <citation type="submission" date="2015-09" db="EMBL/GenBank/DDBJ databases">
        <authorList>
            <consortium name="Pathogen Informatics"/>
        </authorList>
    </citation>
    <scope>NUCLEOTIDE SEQUENCE [LARGE SCALE GENOMIC DNA]</scope>
    <source>
        <strain evidence="3">Lake Konstanz</strain>
    </source>
</reference>
<sequence length="626" mass="65200">MVSSTRCRSPATACDRSKTFKSLVPKRLLFIWHLGLLLTFLSLVTTPTLVDAQFNFQAPLDDYAADDANAWVVNGKLVVLGGTLTSTNEPYYNGIFAPPGVHKTFKELSSTPLSFAAIGPGFSVADQIQGRVIVCYSGSLNSSSSIVRNCEGVTVPTGSDAANGAWEPCYPANNVPRYGALVVATRTYIYVIGGKAVSTGNYESSYERAALADACTANAVWEPTTTFTAQITISGSSGVVSSPFSADASPTPQSVLSQYLYIAGMQNSGEPAVAIYTIDSTGAPELSVATYLSAITASTTNIGQASVMWDIAVFSQFMPIGEVGLFRPDYYVIPSSLGTTATLSTRPATVGYLGAMLALPLSGGAVYAINAFQTPPFQRLSSSPVTIGTSVLLEISSETLATNAGLSVMIADSVLCDAVWASCSSDSVAMNWTCDTSGISSLLPSTGLEVYVCFGFRDSAYASFLTSGSCLAQGYALMGSWGSSTTQTCAHRNTNLTARSWVLAGDDPIIVMPHTTSATTTTTTTTTLAPTTTSTTTTTTTLVPTTTTTTLMPTTTTTTTTTSTTLPPPTTTTPVPTTSTTTTSTTTTTQVPPTMTSTTTTTEAPTTTTTTEEPTTTTSTTTTTTT</sequence>
<evidence type="ECO:0000313" key="3">
    <source>
        <dbReference type="Proteomes" id="UP000051952"/>
    </source>
</evidence>